<evidence type="ECO:0000256" key="2">
    <source>
        <dbReference type="ARBA" id="ARBA00022801"/>
    </source>
</evidence>
<dbReference type="EMBL" id="JACTNZ010000006">
    <property type="protein sequence ID" value="KAG5545668.1"/>
    <property type="molecule type" value="Genomic_DNA"/>
</dbReference>
<dbReference type="GO" id="GO:0003676">
    <property type="term" value="F:nucleic acid binding"/>
    <property type="evidence" value="ECO:0007669"/>
    <property type="project" value="InterPro"/>
</dbReference>
<sequence>MMPQRFMSKLDTHQIQFDKDRTITVKVVDEAAMVSPYLAELKSLIGTSTAVGLSVRYAPYADRSLLADSRYPSMLQLSVGTRFLLIQLRRLDSIPECLKEFLADPEICFVGVSSTRFARRMLKTYCEIELTNGIDVSDLAAKVLN</sequence>
<dbReference type="SUPFAM" id="SSF53098">
    <property type="entry name" value="Ribonuclease H-like"/>
    <property type="match status" value="1"/>
</dbReference>
<name>A0AAV6JZU7_9ERIC</name>
<dbReference type="GO" id="GO:0008408">
    <property type="term" value="F:3'-5' exonuclease activity"/>
    <property type="evidence" value="ECO:0007669"/>
    <property type="project" value="TreeGrafter"/>
</dbReference>
<comment type="caution">
    <text evidence="3">The sequence shown here is derived from an EMBL/GenBank/DDBJ whole genome shotgun (WGS) entry which is preliminary data.</text>
</comment>
<dbReference type="InterPro" id="IPR012337">
    <property type="entry name" value="RNaseH-like_sf"/>
</dbReference>
<gene>
    <name evidence="3" type="ORF">RHGRI_017971</name>
</gene>
<dbReference type="GO" id="GO:0005737">
    <property type="term" value="C:cytoplasm"/>
    <property type="evidence" value="ECO:0007669"/>
    <property type="project" value="TreeGrafter"/>
</dbReference>
<dbReference type="GO" id="GO:0005634">
    <property type="term" value="C:nucleus"/>
    <property type="evidence" value="ECO:0007669"/>
    <property type="project" value="TreeGrafter"/>
</dbReference>
<dbReference type="AlphaFoldDB" id="A0AAV6JZU7"/>
<dbReference type="InterPro" id="IPR051132">
    <property type="entry name" value="3-5_Exonuclease_domain"/>
</dbReference>
<keyword evidence="4" id="KW-1185">Reference proteome</keyword>
<dbReference type="PANTHER" id="PTHR13620">
    <property type="entry name" value="3-5 EXONUCLEASE"/>
    <property type="match status" value="1"/>
</dbReference>
<dbReference type="Proteomes" id="UP000823749">
    <property type="component" value="Chromosome 6"/>
</dbReference>
<reference evidence="3 4" key="1">
    <citation type="submission" date="2020-08" db="EMBL/GenBank/DDBJ databases">
        <title>Plant Genome Project.</title>
        <authorList>
            <person name="Zhang R.-G."/>
        </authorList>
    </citation>
    <scope>NUCLEOTIDE SEQUENCE [LARGE SCALE GENOMIC DNA]</scope>
    <source>
        <strain evidence="3">WSP0</strain>
        <tissue evidence="3">Leaf</tissue>
    </source>
</reference>
<keyword evidence="1" id="KW-0540">Nuclease</keyword>
<evidence type="ECO:0000313" key="3">
    <source>
        <dbReference type="EMBL" id="KAG5545668.1"/>
    </source>
</evidence>
<keyword evidence="2" id="KW-0378">Hydrolase</keyword>
<dbReference type="Gene3D" id="3.30.420.10">
    <property type="entry name" value="Ribonuclease H-like superfamily/Ribonuclease H"/>
    <property type="match status" value="1"/>
</dbReference>
<dbReference type="InterPro" id="IPR036397">
    <property type="entry name" value="RNaseH_sf"/>
</dbReference>
<protein>
    <recommendedName>
        <fullName evidence="5">3'-5' exonuclease domain-containing protein</fullName>
    </recommendedName>
</protein>
<accession>A0AAV6JZU7</accession>
<evidence type="ECO:0000256" key="1">
    <source>
        <dbReference type="ARBA" id="ARBA00022722"/>
    </source>
</evidence>
<evidence type="ECO:0008006" key="5">
    <source>
        <dbReference type="Google" id="ProtNLM"/>
    </source>
</evidence>
<dbReference type="PANTHER" id="PTHR13620:SF121">
    <property type="entry name" value="EMB|CAB82946.1-RELATED"/>
    <property type="match status" value="1"/>
</dbReference>
<organism evidence="3 4">
    <name type="scientific">Rhododendron griersonianum</name>
    <dbReference type="NCBI Taxonomy" id="479676"/>
    <lineage>
        <taxon>Eukaryota</taxon>
        <taxon>Viridiplantae</taxon>
        <taxon>Streptophyta</taxon>
        <taxon>Embryophyta</taxon>
        <taxon>Tracheophyta</taxon>
        <taxon>Spermatophyta</taxon>
        <taxon>Magnoliopsida</taxon>
        <taxon>eudicotyledons</taxon>
        <taxon>Gunneridae</taxon>
        <taxon>Pentapetalae</taxon>
        <taxon>asterids</taxon>
        <taxon>Ericales</taxon>
        <taxon>Ericaceae</taxon>
        <taxon>Ericoideae</taxon>
        <taxon>Rhodoreae</taxon>
        <taxon>Rhododendron</taxon>
    </lineage>
</organism>
<proteinExistence type="predicted"/>
<evidence type="ECO:0000313" key="4">
    <source>
        <dbReference type="Proteomes" id="UP000823749"/>
    </source>
</evidence>